<accession>A0AAD4BA26</accession>
<feature type="compositionally biased region" description="Polar residues" evidence="1">
    <location>
        <begin position="87"/>
        <end position="96"/>
    </location>
</feature>
<name>A0AAD4BA26_BOLED</name>
<dbReference type="EMBL" id="WHUW01000516">
    <property type="protein sequence ID" value="KAF8414467.1"/>
    <property type="molecule type" value="Genomic_DNA"/>
</dbReference>
<dbReference type="AlphaFoldDB" id="A0AAD4BA26"/>
<evidence type="ECO:0000313" key="2">
    <source>
        <dbReference type="EMBL" id="KAF8414467.1"/>
    </source>
</evidence>
<keyword evidence="3" id="KW-1185">Reference proteome</keyword>
<gene>
    <name evidence="2" type="ORF">L210DRAFT_2992776</name>
</gene>
<evidence type="ECO:0000256" key="1">
    <source>
        <dbReference type="SAM" id="MobiDB-lite"/>
    </source>
</evidence>
<protein>
    <submittedName>
        <fullName evidence="2">Uncharacterized protein</fullName>
    </submittedName>
</protein>
<evidence type="ECO:0000313" key="3">
    <source>
        <dbReference type="Proteomes" id="UP001194468"/>
    </source>
</evidence>
<reference evidence="2" key="2">
    <citation type="journal article" date="2020" name="Nat. Commun.">
        <title>Large-scale genome sequencing of mycorrhizal fungi provides insights into the early evolution of symbiotic traits.</title>
        <authorList>
            <person name="Miyauchi S."/>
            <person name="Kiss E."/>
            <person name="Kuo A."/>
            <person name="Drula E."/>
            <person name="Kohler A."/>
            <person name="Sanchez-Garcia M."/>
            <person name="Morin E."/>
            <person name="Andreopoulos B."/>
            <person name="Barry K.W."/>
            <person name="Bonito G."/>
            <person name="Buee M."/>
            <person name="Carver A."/>
            <person name="Chen C."/>
            <person name="Cichocki N."/>
            <person name="Clum A."/>
            <person name="Culley D."/>
            <person name="Crous P.W."/>
            <person name="Fauchery L."/>
            <person name="Girlanda M."/>
            <person name="Hayes R.D."/>
            <person name="Keri Z."/>
            <person name="LaButti K."/>
            <person name="Lipzen A."/>
            <person name="Lombard V."/>
            <person name="Magnuson J."/>
            <person name="Maillard F."/>
            <person name="Murat C."/>
            <person name="Nolan M."/>
            <person name="Ohm R.A."/>
            <person name="Pangilinan J."/>
            <person name="Pereira M.F."/>
            <person name="Perotto S."/>
            <person name="Peter M."/>
            <person name="Pfister S."/>
            <person name="Riley R."/>
            <person name="Sitrit Y."/>
            <person name="Stielow J.B."/>
            <person name="Szollosi G."/>
            <person name="Zifcakova L."/>
            <person name="Stursova M."/>
            <person name="Spatafora J.W."/>
            <person name="Tedersoo L."/>
            <person name="Vaario L.M."/>
            <person name="Yamada A."/>
            <person name="Yan M."/>
            <person name="Wang P."/>
            <person name="Xu J."/>
            <person name="Bruns T."/>
            <person name="Baldrian P."/>
            <person name="Vilgalys R."/>
            <person name="Dunand C."/>
            <person name="Henrissat B."/>
            <person name="Grigoriev I.V."/>
            <person name="Hibbett D."/>
            <person name="Nagy L.G."/>
            <person name="Martin F.M."/>
        </authorList>
    </citation>
    <scope>NUCLEOTIDE SEQUENCE</scope>
    <source>
        <strain evidence="2">BED1</strain>
    </source>
</reference>
<proteinExistence type="predicted"/>
<feature type="compositionally biased region" description="Basic and acidic residues" evidence="1">
    <location>
        <begin position="36"/>
        <end position="47"/>
    </location>
</feature>
<reference evidence="2" key="1">
    <citation type="submission" date="2019-10" db="EMBL/GenBank/DDBJ databases">
        <authorList>
            <consortium name="DOE Joint Genome Institute"/>
            <person name="Kuo A."/>
            <person name="Miyauchi S."/>
            <person name="Kiss E."/>
            <person name="Drula E."/>
            <person name="Kohler A."/>
            <person name="Sanchez-Garcia M."/>
            <person name="Andreopoulos B."/>
            <person name="Barry K.W."/>
            <person name="Bonito G."/>
            <person name="Buee M."/>
            <person name="Carver A."/>
            <person name="Chen C."/>
            <person name="Cichocki N."/>
            <person name="Clum A."/>
            <person name="Culley D."/>
            <person name="Crous P.W."/>
            <person name="Fauchery L."/>
            <person name="Girlanda M."/>
            <person name="Hayes R."/>
            <person name="Keri Z."/>
            <person name="LaButti K."/>
            <person name="Lipzen A."/>
            <person name="Lombard V."/>
            <person name="Magnuson J."/>
            <person name="Maillard F."/>
            <person name="Morin E."/>
            <person name="Murat C."/>
            <person name="Nolan M."/>
            <person name="Ohm R."/>
            <person name="Pangilinan J."/>
            <person name="Pereira M."/>
            <person name="Perotto S."/>
            <person name="Peter M."/>
            <person name="Riley R."/>
            <person name="Sitrit Y."/>
            <person name="Stielow B."/>
            <person name="Szollosi G."/>
            <person name="Zifcakova L."/>
            <person name="Stursova M."/>
            <person name="Spatafora J.W."/>
            <person name="Tedersoo L."/>
            <person name="Vaario L.-M."/>
            <person name="Yamada A."/>
            <person name="Yan M."/>
            <person name="Wang P."/>
            <person name="Xu J."/>
            <person name="Bruns T."/>
            <person name="Baldrian P."/>
            <person name="Vilgalys R."/>
            <person name="Henrissat B."/>
            <person name="Grigoriev I.V."/>
            <person name="Hibbett D."/>
            <person name="Nagy L.G."/>
            <person name="Martin F.M."/>
        </authorList>
    </citation>
    <scope>NUCLEOTIDE SEQUENCE</scope>
    <source>
        <strain evidence="2">BED1</strain>
    </source>
</reference>
<dbReference type="Proteomes" id="UP001194468">
    <property type="component" value="Unassembled WGS sequence"/>
</dbReference>
<feature type="region of interest" description="Disordered" evidence="1">
    <location>
        <begin position="20"/>
        <end position="120"/>
    </location>
</feature>
<organism evidence="2 3">
    <name type="scientific">Boletus edulis BED1</name>
    <dbReference type="NCBI Taxonomy" id="1328754"/>
    <lineage>
        <taxon>Eukaryota</taxon>
        <taxon>Fungi</taxon>
        <taxon>Dikarya</taxon>
        <taxon>Basidiomycota</taxon>
        <taxon>Agaricomycotina</taxon>
        <taxon>Agaricomycetes</taxon>
        <taxon>Agaricomycetidae</taxon>
        <taxon>Boletales</taxon>
        <taxon>Boletineae</taxon>
        <taxon>Boletaceae</taxon>
        <taxon>Boletoideae</taxon>
        <taxon>Boletus</taxon>
    </lineage>
</organism>
<comment type="caution">
    <text evidence="2">The sequence shown here is derived from an EMBL/GenBank/DDBJ whole genome shotgun (WGS) entry which is preliminary data.</text>
</comment>
<sequence length="120" mass="13044">MMIEADDAVRVKVVDYRRSKPVARHPNAGQVDFDAEPGRHVENEQARKQMTSWAKNQSHRRQGTGRSGNSAAITGHTKVKTGGGSLRSKQTSNAASVSEARKTKTPSLLSMVPNRSGKFA</sequence>